<gene>
    <name evidence="2" type="ORF">KIPB_005312</name>
</gene>
<dbReference type="EMBL" id="BDIP01001228">
    <property type="protein sequence ID" value="GIQ83907.1"/>
    <property type="molecule type" value="Genomic_DNA"/>
</dbReference>
<evidence type="ECO:0000256" key="1">
    <source>
        <dbReference type="SAM" id="MobiDB-lite"/>
    </source>
</evidence>
<dbReference type="Gene3D" id="2.120.10.80">
    <property type="entry name" value="Kelch-type beta propeller"/>
    <property type="match status" value="1"/>
</dbReference>
<dbReference type="Proteomes" id="UP000265618">
    <property type="component" value="Unassembled WGS sequence"/>
</dbReference>
<keyword evidence="3" id="KW-1185">Reference proteome</keyword>
<evidence type="ECO:0000313" key="3">
    <source>
        <dbReference type="Proteomes" id="UP000265618"/>
    </source>
</evidence>
<proteinExistence type="predicted"/>
<dbReference type="AlphaFoldDB" id="A0A9K3GIF9"/>
<organism evidence="2 3">
    <name type="scientific">Kipferlia bialata</name>
    <dbReference type="NCBI Taxonomy" id="797122"/>
    <lineage>
        <taxon>Eukaryota</taxon>
        <taxon>Metamonada</taxon>
        <taxon>Carpediemonas-like organisms</taxon>
        <taxon>Kipferlia</taxon>
    </lineage>
</organism>
<feature type="region of interest" description="Disordered" evidence="1">
    <location>
        <begin position="30"/>
        <end position="98"/>
    </location>
</feature>
<feature type="compositionally biased region" description="Basic and acidic residues" evidence="1">
    <location>
        <begin position="48"/>
        <end position="64"/>
    </location>
</feature>
<evidence type="ECO:0000313" key="2">
    <source>
        <dbReference type="EMBL" id="GIQ83907.1"/>
    </source>
</evidence>
<sequence>MAPRHSEESDEEVSFVQSSLDCFIRPDPYTLRRYAGTDGSEGSFSDSDSERERERERDHSRDARLPPLPSDIETDRSQRSYSEVSVEMPQAQRPPPPEEEFMVIGDESEWALPHPIPTREEPALAALDDEALAKRTGFGYRRRPIILLDPNRLVEIHVREAVFLCRRDPDSALEEEERAELHPVLTELTGYVSYVAAGGYLIAIAKAFKGVLYMLDLGSLEWRVVSAGGQERERECPSDRGHPQCVALNDQLLLFGGWPEIPSSQSDSDLDSGSDSQHPTYCLGYSDIWAFDPDSLVWQRYPDMPPACVSYGNAQYGGSDGTVPFGDHVSAIISGAVPKFVEFSFRHGWVSRPPHEITRYLKCANAVRRCGRLLLTFGDFNEVYALDTISGEFSSRGLFNTVSGGSGIDDGCGNMIAGPHTGTVMWPPGWMYPDTSLEWALCREQHLGGYFYDAANGDVYAQECLREATDNGGMI</sequence>
<protein>
    <submittedName>
        <fullName evidence="2">Uncharacterized protein</fullName>
    </submittedName>
</protein>
<accession>A0A9K3GIF9</accession>
<dbReference type="SUPFAM" id="SSF117281">
    <property type="entry name" value="Kelch motif"/>
    <property type="match status" value="1"/>
</dbReference>
<dbReference type="InterPro" id="IPR015915">
    <property type="entry name" value="Kelch-typ_b-propeller"/>
</dbReference>
<name>A0A9K3GIF9_9EUKA</name>
<reference evidence="2 3" key="1">
    <citation type="journal article" date="2018" name="PLoS ONE">
        <title>The draft genome of Kipferlia bialata reveals reductive genome evolution in fornicate parasites.</title>
        <authorList>
            <person name="Tanifuji G."/>
            <person name="Takabayashi S."/>
            <person name="Kume K."/>
            <person name="Takagi M."/>
            <person name="Nakayama T."/>
            <person name="Kamikawa R."/>
            <person name="Inagaki Y."/>
            <person name="Hashimoto T."/>
        </authorList>
    </citation>
    <scope>NUCLEOTIDE SEQUENCE [LARGE SCALE GENOMIC DNA]</scope>
    <source>
        <strain evidence="2">NY0173</strain>
    </source>
</reference>
<comment type="caution">
    <text evidence="2">The sequence shown here is derived from an EMBL/GenBank/DDBJ whole genome shotgun (WGS) entry which is preliminary data.</text>
</comment>